<dbReference type="InterPro" id="IPR046867">
    <property type="entry name" value="AldOxase/xan_DH_MoCoBD2"/>
</dbReference>
<keyword evidence="2" id="KW-0479">Metal-binding</keyword>
<keyword evidence="3 7" id="KW-0560">Oxidoreductase</keyword>
<dbReference type="Pfam" id="PF00111">
    <property type="entry name" value="Fer2"/>
    <property type="match status" value="1"/>
</dbReference>
<dbReference type="SUPFAM" id="SSF54292">
    <property type="entry name" value="2Fe-2S ferredoxin-like"/>
    <property type="match status" value="1"/>
</dbReference>
<reference evidence="7" key="1">
    <citation type="submission" date="2022-03" db="EMBL/GenBank/DDBJ databases">
        <authorList>
            <person name="Brunel B."/>
        </authorList>
    </citation>
    <scope>NUCLEOTIDE SEQUENCE</scope>
    <source>
        <strain evidence="7">STM4922sample</strain>
    </source>
</reference>
<organism evidence="7 8">
    <name type="scientific">Mesorhizobium ventifaucium</name>
    <dbReference type="NCBI Taxonomy" id="666020"/>
    <lineage>
        <taxon>Bacteria</taxon>
        <taxon>Pseudomonadati</taxon>
        <taxon>Pseudomonadota</taxon>
        <taxon>Alphaproteobacteria</taxon>
        <taxon>Hyphomicrobiales</taxon>
        <taxon>Phyllobacteriaceae</taxon>
        <taxon>Mesorhizobium</taxon>
    </lineage>
</organism>
<gene>
    <name evidence="7" type="ORF">MES4922_20054</name>
</gene>
<dbReference type="InterPro" id="IPR016208">
    <property type="entry name" value="Ald_Oxase/xanthine_DH-like"/>
</dbReference>
<accession>A0ABN8JJQ0</accession>
<evidence type="ECO:0000256" key="1">
    <source>
        <dbReference type="ARBA" id="ARBA00006849"/>
    </source>
</evidence>
<proteinExistence type="inferred from homology"/>
<dbReference type="SUPFAM" id="SSF56003">
    <property type="entry name" value="Molybdenum cofactor-binding domain"/>
    <property type="match status" value="1"/>
</dbReference>
<dbReference type="Gene3D" id="3.30.365.10">
    <property type="entry name" value="Aldehyde oxidase/xanthine dehydrogenase, molybdopterin binding domain"/>
    <property type="match status" value="4"/>
</dbReference>
<dbReference type="Pfam" id="PF02738">
    <property type="entry name" value="MoCoBD_1"/>
    <property type="match status" value="1"/>
</dbReference>
<comment type="similarity">
    <text evidence="1">Belongs to the xanthine dehydrogenase family.</text>
</comment>
<dbReference type="InterPro" id="IPR036010">
    <property type="entry name" value="2Fe-2S_ferredoxin-like_sf"/>
</dbReference>
<evidence type="ECO:0000259" key="6">
    <source>
        <dbReference type="PROSITE" id="PS51085"/>
    </source>
</evidence>
<dbReference type="InterPro" id="IPR000674">
    <property type="entry name" value="Ald_Oxase/Xan_DH_a/b"/>
</dbReference>
<dbReference type="Pfam" id="PF20256">
    <property type="entry name" value="MoCoBD_2"/>
    <property type="match status" value="1"/>
</dbReference>
<dbReference type="PANTHER" id="PTHR11908">
    <property type="entry name" value="XANTHINE DEHYDROGENASE"/>
    <property type="match status" value="1"/>
</dbReference>
<evidence type="ECO:0000256" key="2">
    <source>
        <dbReference type="ARBA" id="ARBA00022723"/>
    </source>
</evidence>
<feature type="region of interest" description="Disordered" evidence="5">
    <location>
        <begin position="188"/>
        <end position="233"/>
    </location>
</feature>
<dbReference type="InterPro" id="IPR002888">
    <property type="entry name" value="2Fe-2S-bd"/>
</dbReference>
<feature type="region of interest" description="Disordered" evidence="5">
    <location>
        <begin position="1"/>
        <end position="29"/>
    </location>
</feature>
<evidence type="ECO:0000313" key="8">
    <source>
        <dbReference type="Proteomes" id="UP001152604"/>
    </source>
</evidence>
<dbReference type="Pfam" id="PF01799">
    <property type="entry name" value="Fer2_2"/>
    <property type="match status" value="1"/>
</dbReference>
<name>A0ABN8JJQ0_9HYPH</name>
<dbReference type="EMBL" id="CAKXZS010000012">
    <property type="protein sequence ID" value="CAH2398354.1"/>
    <property type="molecule type" value="Genomic_DNA"/>
</dbReference>
<dbReference type="InterPro" id="IPR037165">
    <property type="entry name" value="AldOxase/xan_DH_Mopterin-bd_sf"/>
</dbReference>
<dbReference type="PROSITE" id="PS51085">
    <property type="entry name" value="2FE2S_FER_2"/>
    <property type="match status" value="1"/>
</dbReference>
<dbReference type="Proteomes" id="UP001152604">
    <property type="component" value="Unassembled WGS sequence"/>
</dbReference>
<dbReference type="SMART" id="SM01008">
    <property type="entry name" value="Ald_Xan_dh_C"/>
    <property type="match status" value="1"/>
</dbReference>
<dbReference type="InterPro" id="IPR006058">
    <property type="entry name" value="2Fe2S_fd_BS"/>
</dbReference>
<dbReference type="SUPFAM" id="SSF47741">
    <property type="entry name" value="CO dehydrogenase ISP C-domain like"/>
    <property type="match status" value="1"/>
</dbReference>
<dbReference type="SUPFAM" id="SSF54665">
    <property type="entry name" value="CO dehydrogenase molybdoprotein N-domain-like"/>
    <property type="match status" value="1"/>
</dbReference>
<evidence type="ECO:0000256" key="3">
    <source>
        <dbReference type="ARBA" id="ARBA00023002"/>
    </source>
</evidence>
<keyword evidence="8" id="KW-1185">Reference proteome</keyword>
<dbReference type="InterPro" id="IPR008274">
    <property type="entry name" value="AldOxase/xan_DH_MoCoBD1"/>
</dbReference>
<evidence type="ECO:0000256" key="5">
    <source>
        <dbReference type="SAM" id="MobiDB-lite"/>
    </source>
</evidence>
<dbReference type="InterPro" id="IPR012675">
    <property type="entry name" value="Beta-grasp_dom_sf"/>
</dbReference>
<dbReference type="Gene3D" id="3.10.20.30">
    <property type="match status" value="1"/>
</dbReference>
<dbReference type="InterPro" id="IPR036856">
    <property type="entry name" value="Ald_Oxase/Xan_DH_a/b_sf"/>
</dbReference>
<feature type="domain" description="2Fe-2S ferredoxin-type" evidence="6">
    <location>
        <begin position="34"/>
        <end position="110"/>
    </location>
</feature>
<comment type="caution">
    <text evidence="7">The sequence shown here is derived from an EMBL/GenBank/DDBJ whole genome shotgun (WGS) entry which is preliminary data.</text>
</comment>
<dbReference type="CDD" id="cd00207">
    <property type="entry name" value="fer2"/>
    <property type="match status" value="1"/>
</dbReference>
<sequence>MNQAQPGMSKAQPDMTEAQPGTTGAQPGMSMERVDIAFEVNGAGVSVCVPPIRRLSSVLRDELQLTGTKVGCDAGDCGACTVLVDGEPVCACLMSAASAAGTVVTTVEGLANGRLSALQASFLDHGAAQCGICTPGLLIAATALLERTPNPTEAETQDALGGVLCRCTGYRKIVAAVMDAGRFASELSTDGAAPHPSAGTFPPYSDGEKGQAPAPASPSPRLSRGKGEGQHQLQRLDLDLDRRMPISGHAVGSSPIRLDGLPKVTGGEKFGGDSFPADALAVLVVRSPHYHARFAFGDLDAWVKAHPGIVGVFTAADIPGKNCFGVIAPFADQPALAENFSRFRGEAVALVAGEREAILDLDLADFPVRWTELPHVLQPCQAQAGGAQLIHENRPANLLTSGFVERGDPEAALAAAAFIVSGAIDTSYVEHAYIEPEAGYAYMDGDTLVVVACTQAPYMDRDDVAKVLGLAVDKVRIVPTATGGGFGSKLDVSLQPLIGLVALKTGRPAALAYTRHESMISTTKRHPAEMKATIGADADGRVIGMVFAGDFNTGAYASWGPTVANRVPVHASGPYATPNYRAEGRAIHTNGPISGAFRGFGVPQATIMQETLYDELAEKLALDRLDFRVKNCLRNGSETVTGQRLESGVGIADCLEALRPHWMRALVDADTFNSANDSRKRGVGVASCWYGCGNTSLPNPSTIRVGISACGDVVLHQGAVDIGQGSNTVISQICADALGLPLEKFTLKSADTAITPDAGKTSASRQTFVTGKAAEKAGRALRETMLRFANVSEKAAVALDGTSLVIREGEATRHIDLSTLKADADGLVFRAEESYDPPTLPLDAKGQGKPYGVYGYGAQIAELEVDLKLGTVKLIKITAAHDVGKAINPLLAEGQIEGGIAQGIGMALMEEYIPGRTENLHDYLIPTIGDVPSIETILIEVPDPEGPFGAKGLGEHVLIPTAPAILNAIRHATGVLVSKIPATPSRIRAAIRDKEACR</sequence>
<dbReference type="InterPro" id="IPR036884">
    <property type="entry name" value="2Fe-2S-bd_dom_sf"/>
</dbReference>
<dbReference type="GO" id="GO:0016491">
    <property type="term" value="F:oxidoreductase activity"/>
    <property type="evidence" value="ECO:0007669"/>
    <property type="project" value="UniProtKB-KW"/>
</dbReference>
<evidence type="ECO:0000256" key="4">
    <source>
        <dbReference type="ARBA" id="ARBA00023004"/>
    </source>
</evidence>
<dbReference type="PIRSF" id="PIRSF000127">
    <property type="entry name" value="Xanthine_DH"/>
    <property type="match status" value="1"/>
</dbReference>
<dbReference type="InterPro" id="IPR001041">
    <property type="entry name" value="2Fe-2S_ferredoxin-type"/>
</dbReference>
<dbReference type="Gene3D" id="1.10.150.120">
    <property type="entry name" value="[2Fe-2S]-binding domain"/>
    <property type="match status" value="1"/>
</dbReference>
<dbReference type="PROSITE" id="PS00197">
    <property type="entry name" value="2FE2S_FER_1"/>
    <property type="match status" value="1"/>
</dbReference>
<evidence type="ECO:0000313" key="7">
    <source>
        <dbReference type="EMBL" id="CAH2398354.1"/>
    </source>
</evidence>
<dbReference type="Gene3D" id="3.90.1170.50">
    <property type="entry name" value="Aldehyde oxidase/xanthine dehydrogenase, a/b hammerhead"/>
    <property type="match status" value="1"/>
</dbReference>
<keyword evidence="4" id="KW-0408">Iron</keyword>
<dbReference type="EC" id="1.-.-.-" evidence="7"/>
<protein>
    <submittedName>
        <fullName evidence="7">Hypoxanthine oxidase XdhD</fullName>
        <ecNumber evidence="7">1.-.-.-</ecNumber>
    </submittedName>
</protein>
<dbReference type="PANTHER" id="PTHR11908:SF157">
    <property type="entry name" value="XANTHINE DEHYDROGENASE SUBUNIT D-RELATED"/>
    <property type="match status" value="1"/>
</dbReference>